<dbReference type="STRING" id="1034346.GCA_000313565_00374"/>
<keyword evidence="1" id="KW-0805">Transcription regulation</keyword>
<dbReference type="EMBL" id="QJKH01000001">
    <property type="protein sequence ID" value="PXX81758.1"/>
    <property type="molecule type" value="Genomic_DNA"/>
</dbReference>
<sequence>MDNIYLRNYIEVCYIIINENVQVQKFISYFYLSNYEYNLDVERIHEIDSSFGIRIHFQTDTIHYDILDEELFRVKYCHYRAFYYRHRYTFHTQSGALLEAYIGRRCLWSSDFIKVNDIANDLCYSRSNIRNSMKTAREFLQAFDIRVDNVPYYGLATSGNEFNIRRCLLSLYSIFDINVMPIEDNYHMMRGYKAEVYDEIVMIVSRKISSYCFPIVNVEKRRIVNYLIVQNARIKSGYNIDVIPQIYTMDLKSNQILNLADSITKELQENLEYGPYSEAEIQTVAILLLIAYTNVKDVLKITEKNYDKEITIIRNEFLRYTKKSLHLDFKKDIDFMTYLDYTICILLLKHNYHILKNEATDLGGGFSLTNEYPLLGKIRQDISGMLENYFKYAIPLAQLDDLTLLVSYFISTLDFTYKKLKIAIISRSSLFEPVFLKKVIEKNVNPNYYQKLDCLLYNEALEEMNIEYDLVISDTVPQRFEARVYPYNGLKYQLNSLNDYIRTNRDLCSCTLNQVISKSINDISEILDIVNTIFSVSKQFLNEVFESANQYNRNIVLIMNDKSVNKNTLIIGDLKKKIVRDGMKCSSYILLIANLDSTNLSFFNILLHELAYDYAFLERLIRYPELCLINDQMNAVIV</sequence>
<gene>
    <name evidence="5" type="ORF">DES51_101380</name>
    <name evidence="4" type="ORF">MQE39_03935</name>
</gene>
<evidence type="ECO:0000313" key="5">
    <source>
        <dbReference type="EMBL" id="PXX81758.1"/>
    </source>
</evidence>
<dbReference type="PANTHER" id="PTHR30185:SF18">
    <property type="entry name" value="TRANSCRIPTIONAL REGULATOR MTLR"/>
    <property type="match status" value="1"/>
</dbReference>
<accession>A0A2V2FBT1</accession>
<evidence type="ECO:0000256" key="2">
    <source>
        <dbReference type="ARBA" id="ARBA00023163"/>
    </source>
</evidence>
<dbReference type="InterPro" id="IPR050661">
    <property type="entry name" value="BglG_antiterminators"/>
</dbReference>
<proteinExistence type="predicted"/>
<keyword evidence="2" id="KW-0804">Transcription</keyword>
<dbReference type="PANTHER" id="PTHR30185">
    <property type="entry name" value="CRYPTIC BETA-GLUCOSIDE BGL OPERON ANTITERMINATOR"/>
    <property type="match status" value="1"/>
</dbReference>
<dbReference type="InterPro" id="IPR007737">
    <property type="entry name" value="Mga_HTH"/>
</dbReference>
<evidence type="ECO:0000313" key="6">
    <source>
        <dbReference type="Proteomes" id="UP000247612"/>
    </source>
</evidence>
<name>A0A2V2FBT1_9FIRM</name>
<feature type="domain" description="Mga helix-turn-helix" evidence="3">
    <location>
        <begin position="107"/>
        <end position="172"/>
    </location>
</feature>
<dbReference type="EMBL" id="JALDAW010000011">
    <property type="protein sequence ID" value="MDY5167267.1"/>
    <property type="molecule type" value="Genomic_DNA"/>
</dbReference>
<reference evidence="5 6" key="1">
    <citation type="submission" date="2018-05" db="EMBL/GenBank/DDBJ databases">
        <title>Genomic Encyclopedia of Type Strains, Phase IV (KMG-IV): sequencing the most valuable type-strain genomes for metagenomic binning, comparative biology and taxonomic classification.</title>
        <authorList>
            <person name="Goeker M."/>
        </authorList>
    </citation>
    <scope>NUCLEOTIDE SEQUENCE [LARGE SCALE GENOMIC DNA]</scope>
    <source>
        <strain evidence="5 6">JC118</strain>
    </source>
</reference>
<evidence type="ECO:0000256" key="1">
    <source>
        <dbReference type="ARBA" id="ARBA00023015"/>
    </source>
</evidence>
<comment type="caution">
    <text evidence="5">The sequence shown here is derived from an EMBL/GenBank/DDBJ whole genome shotgun (WGS) entry which is preliminary data.</text>
</comment>
<evidence type="ECO:0000313" key="4">
    <source>
        <dbReference type="EMBL" id="MDY5167267.1"/>
    </source>
</evidence>
<dbReference type="RefSeq" id="WP_022936676.1">
    <property type="nucleotide sequence ID" value="NZ_BAABZA010000001.1"/>
</dbReference>
<dbReference type="Proteomes" id="UP000247612">
    <property type="component" value="Unassembled WGS sequence"/>
</dbReference>
<evidence type="ECO:0000259" key="3">
    <source>
        <dbReference type="Pfam" id="PF05043"/>
    </source>
</evidence>
<dbReference type="AlphaFoldDB" id="A0A2V2FBT1"/>
<dbReference type="OrthoDB" id="1643971at2"/>
<dbReference type="Proteomes" id="UP001276902">
    <property type="component" value="Unassembled WGS sequence"/>
</dbReference>
<protein>
    <submittedName>
        <fullName evidence="4">Helix-turn-helix domain-containing protein</fullName>
    </submittedName>
    <submittedName>
        <fullName evidence="5">Mga-like protein with HTH domain</fullName>
    </submittedName>
</protein>
<dbReference type="Pfam" id="PF05043">
    <property type="entry name" value="Mga"/>
    <property type="match status" value="1"/>
</dbReference>
<organism evidence="5 6">
    <name type="scientific">Dielma fastidiosa</name>
    <dbReference type="NCBI Taxonomy" id="1034346"/>
    <lineage>
        <taxon>Bacteria</taxon>
        <taxon>Bacillati</taxon>
        <taxon>Bacillota</taxon>
        <taxon>Erysipelotrichia</taxon>
        <taxon>Erysipelotrichales</taxon>
        <taxon>Erysipelotrichaceae</taxon>
        <taxon>Dielma</taxon>
    </lineage>
</organism>
<reference evidence="4" key="2">
    <citation type="submission" date="2022-03" db="EMBL/GenBank/DDBJ databases">
        <title>First case of bacteraemia caused by Dielma fastidiosa in a patient hospitalised with diverticulitis.</title>
        <authorList>
            <person name="Forman-Ankjaer B."/>
            <person name="Hvid-Jensen F."/>
            <person name="Kobel C.M."/>
            <person name="Greve T."/>
        </authorList>
    </citation>
    <scope>NUCLEOTIDE SEQUENCE</scope>
    <source>
        <strain evidence="4">AUH_DF_2021</strain>
    </source>
</reference>
<keyword evidence="6" id="KW-1185">Reference proteome</keyword>